<sequence length="212" mass="23643">MVKVWDSFIRGFHWGQLLLLIGCWWSAEAGEMVWHQWLAMTLLAFWLIRILWGFVGSASARFSHFVVSPAKAFAYGRALARGQAPATAGHNPLGGWMVLVLLAVVGIQLGSGLFASDEIFTEGPLSHLVSSETATWLTRLHHLNFDFIVWLGLAHLLAVILHCAKGERLVPAMFTGRKRGIDGPSQVRASWPAWFCFLLLWGLLYWSWGSGL</sequence>
<keyword evidence="9" id="KW-1185">Reference proteome</keyword>
<dbReference type="EMBL" id="RJUL01000005">
    <property type="protein sequence ID" value="ROQ25759.1"/>
    <property type="molecule type" value="Genomic_DNA"/>
</dbReference>
<feature type="domain" description="Cytochrome b561 bacterial/Ni-hydrogenase" evidence="7">
    <location>
        <begin position="4"/>
        <end position="176"/>
    </location>
</feature>
<proteinExistence type="predicted"/>
<dbReference type="PANTHER" id="PTHR30485:SF2">
    <property type="entry name" value="BLL0597 PROTEIN"/>
    <property type="match status" value="1"/>
</dbReference>
<evidence type="ECO:0000256" key="6">
    <source>
        <dbReference type="SAM" id="Phobius"/>
    </source>
</evidence>
<evidence type="ECO:0000256" key="4">
    <source>
        <dbReference type="ARBA" id="ARBA00022989"/>
    </source>
</evidence>
<dbReference type="GO" id="GO:0022904">
    <property type="term" value="P:respiratory electron transport chain"/>
    <property type="evidence" value="ECO:0007669"/>
    <property type="project" value="InterPro"/>
</dbReference>
<feature type="transmembrane region" description="Helical" evidence="6">
    <location>
        <begin position="187"/>
        <end position="208"/>
    </location>
</feature>
<dbReference type="GO" id="GO:0020037">
    <property type="term" value="F:heme binding"/>
    <property type="evidence" value="ECO:0007669"/>
    <property type="project" value="TreeGrafter"/>
</dbReference>
<dbReference type="Gene3D" id="1.20.950.20">
    <property type="entry name" value="Transmembrane di-heme cytochromes, Chain C"/>
    <property type="match status" value="1"/>
</dbReference>
<accession>A0A3N1PCE1</accession>
<dbReference type="GO" id="GO:0009055">
    <property type="term" value="F:electron transfer activity"/>
    <property type="evidence" value="ECO:0007669"/>
    <property type="project" value="InterPro"/>
</dbReference>
<name>A0A3N1PCE1_9GAMM</name>
<dbReference type="InterPro" id="IPR016174">
    <property type="entry name" value="Di-haem_cyt_TM"/>
</dbReference>
<evidence type="ECO:0000256" key="3">
    <source>
        <dbReference type="ARBA" id="ARBA00022692"/>
    </source>
</evidence>
<dbReference type="Proteomes" id="UP000268033">
    <property type="component" value="Unassembled WGS sequence"/>
</dbReference>
<feature type="transmembrane region" description="Helical" evidence="6">
    <location>
        <begin position="147"/>
        <end position="166"/>
    </location>
</feature>
<evidence type="ECO:0000259" key="7">
    <source>
        <dbReference type="Pfam" id="PF01292"/>
    </source>
</evidence>
<evidence type="ECO:0000313" key="8">
    <source>
        <dbReference type="EMBL" id="ROQ25759.1"/>
    </source>
</evidence>
<dbReference type="PROSITE" id="PS51257">
    <property type="entry name" value="PROKAR_LIPOPROTEIN"/>
    <property type="match status" value="1"/>
</dbReference>
<dbReference type="SUPFAM" id="SSF81342">
    <property type="entry name" value="Transmembrane di-heme cytochromes"/>
    <property type="match status" value="1"/>
</dbReference>
<dbReference type="InterPro" id="IPR051542">
    <property type="entry name" value="Hydrogenase_cytochrome"/>
</dbReference>
<dbReference type="RefSeq" id="WP_123421532.1">
    <property type="nucleotide sequence ID" value="NZ_RJUL01000005.1"/>
</dbReference>
<comment type="caution">
    <text evidence="8">The sequence shown here is derived from an EMBL/GenBank/DDBJ whole genome shotgun (WGS) entry which is preliminary data.</text>
</comment>
<dbReference type="STRING" id="584787.GCA_001247655_02825"/>
<dbReference type="PANTHER" id="PTHR30485">
    <property type="entry name" value="NI/FE-HYDROGENASE 1 B-TYPE CYTOCHROME SUBUNIT"/>
    <property type="match status" value="1"/>
</dbReference>
<dbReference type="Pfam" id="PF01292">
    <property type="entry name" value="Ni_hydr_CYTB"/>
    <property type="match status" value="1"/>
</dbReference>
<feature type="transmembrane region" description="Helical" evidence="6">
    <location>
        <begin position="33"/>
        <end position="55"/>
    </location>
</feature>
<keyword evidence="5 6" id="KW-0472">Membrane</keyword>
<evidence type="ECO:0000313" key="9">
    <source>
        <dbReference type="Proteomes" id="UP000268033"/>
    </source>
</evidence>
<feature type="transmembrane region" description="Helical" evidence="6">
    <location>
        <begin position="93"/>
        <end position="115"/>
    </location>
</feature>
<dbReference type="InterPro" id="IPR011577">
    <property type="entry name" value="Cyt_b561_bac/Ni-Hgenase"/>
</dbReference>
<organism evidence="8 9">
    <name type="scientific">Gallaecimonas pentaromativorans</name>
    <dbReference type="NCBI Taxonomy" id="584787"/>
    <lineage>
        <taxon>Bacteria</taxon>
        <taxon>Pseudomonadati</taxon>
        <taxon>Pseudomonadota</taxon>
        <taxon>Gammaproteobacteria</taxon>
        <taxon>Enterobacterales</taxon>
        <taxon>Gallaecimonadaceae</taxon>
        <taxon>Gallaecimonas</taxon>
    </lineage>
</organism>
<keyword evidence="4 6" id="KW-1133">Transmembrane helix</keyword>
<keyword evidence="2" id="KW-1003">Cell membrane</keyword>
<evidence type="ECO:0000256" key="1">
    <source>
        <dbReference type="ARBA" id="ARBA00004651"/>
    </source>
</evidence>
<keyword evidence="3 6" id="KW-0812">Transmembrane</keyword>
<comment type="subcellular location">
    <subcellularLocation>
        <location evidence="1">Cell membrane</location>
        <topology evidence="1">Multi-pass membrane protein</topology>
    </subcellularLocation>
</comment>
<dbReference type="AlphaFoldDB" id="A0A3N1PCE1"/>
<dbReference type="GO" id="GO:0005886">
    <property type="term" value="C:plasma membrane"/>
    <property type="evidence" value="ECO:0007669"/>
    <property type="project" value="UniProtKB-SubCell"/>
</dbReference>
<protein>
    <submittedName>
        <fullName evidence="8">Cytochrome b</fullName>
    </submittedName>
</protein>
<evidence type="ECO:0000256" key="2">
    <source>
        <dbReference type="ARBA" id="ARBA00022475"/>
    </source>
</evidence>
<reference evidence="8 9" key="1">
    <citation type="submission" date="2018-11" db="EMBL/GenBank/DDBJ databases">
        <title>Genomic Encyclopedia of Type Strains, Phase IV (KMG-IV): sequencing the most valuable type-strain genomes for metagenomic binning, comparative biology and taxonomic classification.</title>
        <authorList>
            <person name="Goeker M."/>
        </authorList>
    </citation>
    <scope>NUCLEOTIDE SEQUENCE [LARGE SCALE GENOMIC DNA]</scope>
    <source>
        <strain evidence="8 9">DSM 21945</strain>
    </source>
</reference>
<evidence type="ECO:0000256" key="5">
    <source>
        <dbReference type="ARBA" id="ARBA00023136"/>
    </source>
</evidence>
<gene>
    <name evidence="8" type="ORF">EDC28_10568</name>
</gene>
<feature type="transmembrane region" description="Helical" evidence="6">
    <location>
        <begin position="7"/>
        <end position="27"/>
    </location>
</feature>